<evidence type="ECO:0000313" key="1">
    <source>
        <dbReference type="EMBL" id="GCE22776.1"/>
    </source>
</evidence>
<protein>
    <submittedName>
        <fullName evidence="1">Uncharacterized protein</fullName>
    </submittedName>
</protein>
<accession>A0A402AUF9</accession>
<sequence length="93" mass="10857">MKETARGLLTLEEQPETFTILHKGARCYARSLKQAFHGLIHPQSNVVIEQQPDVVQYRSIARTSLLDPAQQKRLKSRIYVVDYYIERREEVSN</sequence>
<reference evidence="2" key="1">
    <citation type="submission" date="2018-12" db="EMBL/GenBank/DDBJ databases">
        <title>Tengunoibacter tsumagoiensis gen. nov., sp. nov., Dictyobacter kobayashii sp. nov., D. alpinus sp. nov., and D. joshuensis sp. nov. and description of Dictyobacteraceae fam. nov. within the order Ktedonobacterales isolated from Tengu-no-mugimeshi.</title>
        <authorList>
            <person name="Wang C.M."/>
            <person name="Zheng Y."/>
            <person name="Sakai Y."/>
            <person name="Toyoda A."/>
            <person name="Minakuchi Y."/>
            <person name="Abe K."/>
            <person name="Yokota A."/>
            <person name="Yabe S."/>
        </authorList>
    </citation>
    <scope>NUCLEOTIDE SEQUENCE [LARGE SCALE GENOMIC DNA]</scope>
    <source>
        <strain evidence="2">Uno11</strain>
    </source>
</reference>
<keyword evidence="2" id="KW-1185">Reference proteome</keyword>
<proteinExistence type="predicted"/>
<dbReference type="EMBL" id="BIFS01000002">
    <property type="protein sequence ID" value="GCE22776.1"/>
    <property type="molecule type" value="Genomic_DNA"/>
</dbReference>
<dbReference type="RefSeq" id="WP_126556061.1">
    <property type="nucleotide sequence ID" value="NZ_BIFS01000002.1"/>
</dbReference>
<dbReference type="OrthoDB" id="164595at2"/>
<organism evidence="1 2">
    <name type="scientific">Dictyobacter kobayashii</name>
    <dbReference type="NCBI Taxonomy" id="2014872"/>
    <lineage>
        <taxon>Bacteria</taxon>
        <taxon>Bacillati</taxon>
        <taxon>Chloroflexota</taxon>
        <taxon>Ktedonobacteria</taxon>
        <taxon>Ktedonobacterales</taxon>
        <taxon>Dictyobacteraceae</taxon>
        <taxon>Dictyobacter</taxon>
    </lineage>
</organism>
<dbReference type="AlphaFoldDB" id="A0A402AUF9"/>
<name>A0A402AUF9_9CHLR</name>
<evidence type="ECO:0000313" key="2">
    <source>
        <dbReference type="Proteomes" id="UP000287188"/>
    </source>
</evidence>
<gene>
    <name evidence="1" type="ORF">KDK_65760</name>
</gene>
<comment type="caution">
    <text evidence="1">The sequence shown here is derived from an EMBL/GenBank/DDBJ whole genome shotgun (WGS) entry which is preliminary data.</text>
</comment>
<dbReference type="Proteomes" id="UP000287188">
    <property type="component" value="Unassembled WGS sequence"/>
</dbReference>